<dbReference type="PANTHER" id="PTHR46623:SF10">
    <property type="entry name" value="CARBOXYMETHYLENEBUTENOLIDASE HOMOLOG"/>
    <property type="match status" value="1"/>
</dbReference>
<evidence type="ECO:0000259" key="1">
    <source>
        <dbReference type="Pfam" id="PF01738"/>
    </source>
</evidence>
<reference evidence="2 3" key="1">
    <citation type="submission" date="2020-03" db="EMBL/GenBank/DDBJ databases">
        <title>Genomic Encyclopedia of Type Strains, Phase III (KMG-III): the genomes of soil and plant-associated and newly described type strains.</title>
        <authorList>
            <person name="Whitman W."/>
        </authorList>
    </citation>
    <scope>NUCLEOTIDE SEQUENCE [LARGE SCALE GENOMIC DNA]</scope>
    <source>
        <strain evidence="2 3">CECT 8804</strain>
    </source>
</reference>
<dbReference type="Proteomes" id="UP000727456">
    <property type="component" value="Unassembled WGS sequence"/>
</dbReference>
<evidence type="ECO:0000313" key="3">
    <source>
        <dbReference type="Proteomes" id="UP000727456"/>
    </source>
</evidence>
<dbReference type="RefSeq" id="WP_167073810.1">
    <property type="nucleotide sequence ID" value="NZ_JAAOZC010000006.1"/>
</dbReference>
<name>A0ABX0TTF5_9SPHN</name>
<comment type="caution">
    <text evidence="2">The sequence shown here is derived from an EMBL/GenBank/DDBJ whole genome shotgun (WGS) entry which is preliminary data.</text>
</comment>
<feature type="domain" description="Dienelactone hydrolase" evidence="1">
    <location>
        <begin position="17"/>
        <end position="243"/>
    </location>
</feature>
<evidence type="ECO:0000313" key="2">
    <source>
        <dbReference type="EMBL" id="NIJ08799.1"/>
    </source>
</evidence>
<dbReference type="Pfam" id="PF01738">
    <property type="entry name" value="DLH"/>
    <property type="match status" value="1"/>
</dbReference>
<dbReference type="InterPro" id="IPR051049">
    <property type="entry name" value="Dienelactone_hydrolase-like"/>
</dbReference>
<protein>
    <submittedName>
        <fullName evidence="2">Carboxymethylenebutenolidase</fullName>
        <ecNumber evidence="2">3.1.1.45</ecNumber>
    </submittedName>
</protein>
<dbReference type="Gene3D" id="3.40.50.1820">
    <property type="entry name" value="alpha/beta hydrolase"/>
    <property type="match status" value="1"/>
</dbReference>
<keyword evidence="3" id="KW-1185">Reference proteome</keyword>
<proteinExistence type="predicted"/>
<dbReference type="InterPro" id="IPR029058">
    <property type="entry name" value="AB_hydrolase_fold"/>
</dbReference>
<dbReference type="InterPro" id="IPR002925">
    <property type="entry name" value="Dienelactn_hydro"/>
</dbReference>
<organism evidence="2 3">
    <name type="scientific">Sphingomonas vulcanisoli</name>
    <dbReference type="NCBI Taxonomy" id="1658060"/>
    <lineage>
        <taxon>Bacteria</taxon>
        <taxon>Pseudomonadati</taxon>
        <taxon>Pseudomonadota</taxon>
        <taxon>Alphaproteobacteria</taxon>
        <taxon>Sphingomonadales</taxon>
        <taxon>Sphingomonadaceae</taxon>
        <taxon>Sphingomonas</taxon>
    </lineage>
</organism>
<dbReference type="GO" id="GO:0008806">
    <property type="term" value="F:carboxymethylenebutenolidase activity"/>
    <property type="evidence" value="ECO:0007669"/>
    <property type="project" value="UniProtKB-EC"/>
</dbReference>
<dbReference type="EMBL" id="JAAOZC010000006">
    <property type="protein sequence ID" value="NIJ08799.1"/>
    <property type="molecule type" value="Genomic_DNA"/>
</dbReference>
<accession>A0ABX0TTF5</accession>
<sequence length="246" mass="26656">MTHETLDIKTNDGTCPAHVFAPDGTGPWPGAIIYTDILGMRPATIEFAERLASYGYVVLLPDLFYRRGPYAPIDPKPAFASGNFAEVAAPMRAAVNKQQAADDTLFYLDALTARADVKPGKIGVTGYCFGGGVAIVAAGTYPDRIGAAGAFHAGNLATDDADSPHLLLPRIDAELYVGAAEKDHSYPFEMQERFKQAADAAGVTYTHELYEGAGHGWTQTDFPIYNKEADDRHWRELIALFKRTIG</sequence>
<gene>
    <name evidence="2" type="ORF">FHS31_002423</name>
</gene>
<dbReference type="SUPFAM" id="SSF53474">
    <property type="entry name" value="alpha/beta-Hydrolases"/>
    <property type="match status" value="1"/>
</dbReference>
<dbReference type="PANTHER" id="PTHR46623">
    <property type="entry name" value="CARBOXYMETHYLENEBUTENOLIDASE-RELATED"/>
    <property type="match status" value="1"/>
</dbReference>
<keyword evidence="2" id="KW-0378">Hydrolase</keyword>
<dbReference type="EC" id="3.1.1.45" evidence="2"/>